<evidence type="ECO:0000256" key="12">
    <source>
        <dbReference type="ARBA" id="ARBA00023012"/>
    </source>
</evidence>
<evidence type="ECO:0000256" key="8">
    <source>
        <dbReference type="ARBA" id="ARBA00022741"/>
    </source>
</evidence>
<evidence type="ECO:0000256" key="13">
    <source>
        <dbReference type="ARBA" id="ARBA00023136"/>
    </source>
</evidence>
<feature type="transmembrane region" description="Helical" evidence="15">
    <location>
        <begin position="153"/>
        <end position="175"/>
    </location>
</feature>
<reference evidence="18 19" key="1">
    <citation type="submission" date="2020-08" db="EMBL/GenBank/DDBJ databases">
        <title>A Genomic Blueprint of the Chicken Gut Microbiome.</title>
        <authorList>
            <person name="Gilroy R."/>
            <person name="Ravi A."/>
            <person name="Getino M."/>
            <person name="Pursley I."/>
            <person name="Horton D.L."/>
            <person name="Alikhan N.-F."/>
            <person name="Baker D."/>
            <person name="Gharbi K."/>
            <person name="Hall N."/>
            <person name="Watson M."/>
            <person name="Adriaenssens E.M."/>
            <person name="Foster-Nyarko E."/>
            <person name="Jarju S."/>
            <person name="Secka A."/>
            <person name="Antonio M."/>
            <person name="Oren A."/>
            <person name="Chaudhuri R."/>
            <person name="La Ragione R.M."/>
            <person name="Hildebrand F."/>
            <person name="Pallen M.J."/>
        </authorList>
    </citation>
    <scope>NUCLEOTIDE SEQUENCE [LARGE SCALE GENOMIC DNA]</scope>
    <source>
        <strain evidence="18 19">Sa1CUA4</strain>
    </source>
</reference>
<dbReference type="SMART" id="SM00388">
    <property type="entry name" value="HisKA"/>
    <property type="match status" value="1"/>
</dbReference>
<dbReference type="EMBL" id="JACSPM010000002">
    <property type="protein sequence ID" value="MBD8023767.1"/>
    <property type="molecule type" value="Genomic_DNA"/>
</dbReference>
<evidence type="ECO:0000256" key="11">
    <source>
        <dbReference type="ARBA" id="ARBA00022989"/>
    </source>
</evidence>
<comment type="subcellular location">
    <subcellularLocation>
        <location evidence="3">Cell membrane</location>
    </subcellularLocation>
    <subcellularLocation>
        <location evidence="2">Membrane</location>
        <topology evidence="2">Multi-pass membrane protein</topology>
    </subcellularLocation>
</comment>
<evidence type="ECO:0000256" key="2">
    <source>
        <dbReference type="ARBA" id="ARBA00004141"/>
    </source>
</evidence>
<protein>
    <recommendedName>
        <fullName evidence="14">Sensor-like histidine kinase SenX3</fullName>
        <ecNumber evidence="4">2.7.13.3</ecNumber>
    </recommendedName>
</protein>
<dbReference type="CDD" id="cd00075">
    <property type="entry name" value="HATPase"/>
    <property type="match status" value="1"/>
</dbReference>
<evidence type="ECO:0000256" key="7">
    <source>
        <dbReference type="ARBA" id="ARBA00022692"/>
    </source>
</evidence>
<evidence type="ECO:0000259" key="17">
    <source>
        <dbReference type="PROSITE" id="PS50112"/>
    </source>
</evidence>
<evidence type="ECO:0000256" key="6">
    <source>
        <dbReference type="ARBA" id="ARBA00022679"/>
    </source>
</evidence>
<dbReference type="PROSITE" id="PS50109">
    <property type="entry name" value="HIS_KIN"/>
    <property type="match status" value="1"/>
</dbReference>
<keyword evidence="13 15" id="KW-0472">Membrane</keyword>
<dbReference type="SUPFAM" id="SSF55874">
    <property type="entry name" value="ATPase domain of HSP90 chaperone/DNA topoisomerase II/histidine kinase"/>
    <property type="match status" value="1"/>
</dbReference>
<dbReference type="CDD" id="cd00082">
    <property type="entry name" value="HisKA"/>
    <property type="match status" value="1"/>
</dbReference>
<dbReference type="PROSITE" id="PS50112">
    <property type="entry name" value="PAS"/>
    <property type="match status" value="1"/>
</dbReference>
<evidence type="ECO:0000256" key="9">
    <source>
        <dbReference type="ARBA" id="ARBA00022777"/>
    </source>
</evidence>
<keyword evidence="19" id="KW-1185">Reference proteome</keyword>
<dbReference type="EC" id="2.7.13.3" evidence="4"/>
<dbReference type="InterPro" id="IPR000014">
    <property type="entry name" value="PAS"/>
</dbReference>
<keyword evidence="10" id="KW-0067">ATP-binding</keyword>
<feature type="domain" description="PAS" evidence="17">
    <location>
        <begin position="202"/>
        <end position="244"/>
    </location>
</feature>
<dbReference type="PRINTS" id="PR00344">
    <property type="entry name" value="BCTRLSENSOR"/>
</dbReference>
<evidence type="ECO:0000313" key="18">
    <source>
        <dbReference type="EMBL" id="MBD8023767.1"/>
    </source>
</evidence>
<dbReference type="PANTHER" id="PTHR42878:SF7">
    <property type="entry name" value="SENSOR HISTIDINE KINASE GLRK"/>
    <property type="match status" value="1"/>
</dbReference>
<dbReference type="SUPFAM" id="SSF47384">
    <property type="entry name" value="Homodimeric domain of signal transducing histidine kinase"/>
    <property type="match status" value="1"/>
</dbReference>
<dbReference type="PANTHER" id="PTHR42878">
    <property type="entry name" value="TWO-COMPONENT HISTIDINE KINASE"/>
    <property type="match status" value="1"/>
</dbReference>
<feature type="transmembrane region" description="Helical" evidence="15">
    <location>
        <begin position="58"/>
        <end position="81"/>
    </location>
</feature>
<feature type="domain" description="Histidine kinase" evidence="16">
    <location>
        <begin position="334"/>
        <end position="548"/>
    </location>
</feature>
<evidence type="ECO:0000259" key="16">
    <source>
        <dbReference type="PROSITE" id="PS50109"/>
    </source>
</evidence>
<dbReference type="Pfam" id="PF02518">
    <property type="entry name" value="HATPase_c"/>
    <property type="match status" value="1"/>
</dbReference>
<evidence type="ECO:0000256" key="5">
    <source>
        <dbReference type="ARBA" id="ARBA00022553"/>
    </source>
</evidence>
<feature type="transmembrane region" description="Helical" evidence="15">
    <location>
        <begin position="30"/>
        <end position="51"/>
    </location>
</feature>
<evidence type="ECO:0000256" key="15">
    <source>
        <dbReference type="SAM" id="Phobius"/>
    </source>
</evidence>
<dbReference type="InterPro" id="IPR004358">
    <property type="entry name" value="Sig_transdc_His_kin-like_C"/>
</dbReference>
<feature type="transmembrane region" description="Helical" evidence="15">
    <location>
        <begin position="87"/>
        <end position="104"/>
    </location>
</feature>
<dbReference type="InterPro" id="IPR003594">
    <property type="entry name" value="HATPase_dom"/>
</dbReference>
<dbReference type="Gene3D" id="3.30.450.20">
    <property type="entry name" value="PAS domain"/>
    <property type="match status" value="1"/>
</dbReference>
<keyword evidence="9 18" id="KW-0418">Kinase</keyword>
<comment type="caution">
    <text evidence="18">The sequence shown here is derived from an EMBL/GenBank/DDBJ whole genome shotgun (WGS) entry which is preliminary data.</text>
</comment>
<evidence type="ECO:0000256" key="1">
    <source>
        <dbReference type="ARBA" id="ARBA00000085"/>
    </source>
</evidence>
<keyword evidence="7 15" id="KW-0812">Transmembrane</keyword>
<evidence type="ECO:0000256" key="14">
    <source>
        <dbReference type="ARBA" id="ARBA00039401"/>
    </source>
</evidence>
<sequence length="559" mass="60915">MTLKRVTPKAAPSLVDDQTLSAPDTRTRSIWLTQLVLAASVVIIGVLVVALRPSLFGVWNFAVGVLAIIVVTVASLAVPWTRLPREAVLVVVFLDTLAIGLMASNTELRFGYLWVFPVMWVAMYFPATMLGAVLATIAVILLLDSTSNPDSNAALRIFIVLLSLGFIGITAHLAMRQMRALRRVLQRQARRLSETLDRRSGQERRTHEILNGVDAGVARISLSGSLLMVNDAFARLYGLDPRDVSQPAKSVEYTGLRGMPVPLSERPLARAARGEIFTDARVWVFTASGEWRVLSVSSKRLSGLDREDASMLLLAYDVTAITHAQRERERLSAIASHELKHPLTVMIGNADLALEDPDLSPRIRERLETILRASERVLEMTSSMLKSSRTAFEGRESYDDIDVRQIVVDSVDSFRPTATAHDVTIALDVHEPLPATADGFRMRQVVDNLVSNAIKYTPRDGDVRITGSIDDDIVTLTVSDTGIGISPDDLPSIMTPYFRTDTAKDTASGTGLGLGITREIIAAHGGTLAIDSELGSGTTVTVRLPRFAPASRGAEKEDS</sequence>
<dbReference type="InterPro" id="IPR003661">
    <property type="entry name" value="HisK_dim/P_dom"/>
</dbReference>
<evidence type="ECO:0000256" key="4">
    <source>
        <dbReference type="ARBA" id="ARBA00012438"/>
    </source>
</evidence>
<dbReference type="InterPro" id="IPR050351">
    <property type="entry name" value="BphY/WalK/GraS-like"/>
</dbReference>
<dbReference type="InterPro" id="IPR035965">
    <property type="entry name" value="PAS-like_dom_sf"/>
</dbReference>
<keyword evidence="8" id="KW-0547">Nucleotide-binding</keyword>
<organism evidence="18 19">
    <name type="scientific">Microbacterium gallinarum</name>
    <dbReference type="NCBI Taxonomy" id="2762209"/>
    <lineage>
        <taxon>Bacteria</taxon>
        <taxon>Bacillati</taxon>
        <taxon>Actinomycetota</taxon>
        <taxon>Actinomycetes</taxon>
        <taxon>Micrococcales</taxon>
        <taxon>Microbacteriaceae</taxon>
        <taxon>Microbacterium</taxon>
    </lineage>
</organism>
<dbReference type="Gene3D" id="3.30.565.10">
    <property type="entry name" value="Histidine kinase-like ATPase, C-terminal domain"/>
    <property type="match status" value="1"/>
</dbReference>
<feature type="transmembrane region" description="Helical" evidence="15">
    <location>
        <begin position="111"/>
        <end position="141"/>
    </location>
</feature>
<proteinExistence type="predicted"/>
<evidence type="ECO:0000313" key="19">
    <source>
        <dbReference type="Proteomes" id="UP000602532"/>
    </source>
</evidence>
<dbReference type="InterPro" id="IPR005467">
    <property type="entry name" value="His_kinase_dom"/>
</dbReference>
<dbReference type="InterPro" id="IPR036890">
    <property type="entry name" value="HATPase_C_sf"/>
</dbReference>
<dbReference type="InterPro" id="IPR036097">
    <property type="entry name" value="HisK_dim/P_sf"/>
</dbReference>
<dbReference type="RefSeq" id="WP_191766075.1">
    <property type="nucleotide sequence ID" value="NZ_JACSPM010000002.1"/>
</dbReference>
<dbReference type="Proteomes" id="UP000602532">
    <property type="component" value="Unassembled WGS sequence"/>
</dbReference>
<comment type="catalytic activity">
    <reaction evidence="1">
        <text>ATP + protein L-histidine = ADP + protein N-phospho-L-histidine.</text>
        <dbReference type="EC" id="2.7.13.3"/>
    </reaction>
</comment>
<gene>
    <name evidence="18" type="ORF">H9622_09200</name>
</gene>
<keyword evidence="6" id="KW-0808">Transferase</keyword>
<dbReference type="GO" id="GO:0016301">
    <property type="term" value="F:kinase activity"/>
    <property type="evidence" value="ECO:0007669"/>
    <property type="project" value="UniProtKB-KW"/>
</dbReference>
<dbReference type="Pfam" id="PF00512">
    <property type="entry name" value="HisKA"/>
    <property type="match status" value="1"/>
</dbReference>
<dbReference type="CDD" id="cd00130">
    <property type="entry name" value="PAS"/>
    <property type="match status" value="1"/>
</dbReference>
<keyword evidence="5" id="KW-0597">Phosphoprotein</keyword>
<dbReference type="SMART" id="SM00387">
    <property type="entry name" value="HATPase_c"/>
    <property type="match status" value="1"/>
</dbReference>
<name>A0ABR8X3K8_9MICO</name>
<keyword evidence="12" id="KW-0902">Two-component regulatory system</keyword>
<evidence type="ECO:0000256" key="10">
    <source>
        <dbReference type="ARBA" id="ARBA00022840"/>
    </source>
</evidence>
<dbReference type="SUPFAM" id="SSF55785">
    <property type="entry name" value="PYP-like sensor domain (PAS domain)"/>
    <property type="match status" value="1"/>
</dbReference>
<evidence type="ECO:0000256" key="3">
    <source>
        <dbReference type="ARBA" id="ARBA00004236"/>
    </source>
</evidence>
<dbReference type="Gene3D" id="1.10.287.130">
    <property type="match status" value="1"/>
</dbReference>
<accession>A0ABR8X3K8</accession>
<keyword evidence="11 15" id="KW-1133">Transmembrane helix</keyword>